<evidence type="ECO:0000259" key="2">
    <source>
        <dbReference type="Pfam" id="PF00534"/>
    </source>
</evidence>
<gene>
    <name evidence="3" type="ORF">GFD24_01150</name>
</gene>
<dbReference type="PANTHER" id="PTHR12526:SF630">
    <property type="entry name" value="GLYCOSYLTRANSFERASE"/>
    <property type="match status" value="1"/>
</dbReference>
<dbReference type="SUPFAM" id="SSF53756">
    <property type="entry name" value="UDP-Glycosyltransferase/glycogen phosphorylase"/>
    <property type="match status" value="1"/>
</dbReference>
<dbReference type="OrthoDB" id="9806887at2"/>
<dbReference type="Pfam" id="PF00534">
    <property type="entry name" value="Glycos_transf_1"/>
    <property type="match status" value="1"/>
</dbReference>
<dbReference type="InterPro" id="IPR001296">
    <property type="entry name" value="Glyco_trans_1"/>
</dbReference>
<proteinExistence type="predicted"/>
<sequence length="391" mass="43933">MRKRIAVCGCHHMRGGTEMAMFRMMSLLCRQGCDVVFVTRANIKVMRDLLPKGVTVAYVSADSVLSRFLGTLPMEGDHPEWWMRLVRKTLYLLSGKRNHLAFAYAGRHLTGLPAGSFDAVLDFEGYNHINTVIGGRIGAPVHATWVHNEDVDLKDTYRCLARCYDRIFCVSDTALEAFVRQYPRLADRARVLHNPVDVDRVRRKAMLAVTPPSTQMSAAALRIVTVCRLASEKNLALSVRIAAMLRDRGLPFLWEVYGEGASRDELQTLIDELGLNERFLLRGEVSNPYPYMKQADVYVQTSRHEGFGLTVQEAKILGIPAVVTDIPAFREQIVDGQTGFIRAADAESFADAIIRLADHPEERQRITNNLAALDWTDAQDESPLFELLGLR</sequence>
<name>A0A7K3T8V3_9BIFI</name>
<keyword evidence="1 3" id="KW-0808">Transferase</keyword>
<feature type="domain" description="Glycosyl transferase family 1" evidence="2">
    <location>
        <begin position="223"/>
        <end position="369"/>
    </location>
</feature>
<evidence type="ECO:0000313" key="4">
    <source>
        <dbReference type="Proteomes" id="UP000469943"/>
    </source>
</evidence>
<comment type="caution">
    <text evidence="3">The sequence shown here is derived from an EMBL/GenBank/DDBJ whole genome shotgun (WGS) entry which is preliminary data.</text>
</comment>
<evidence type="ECO:0000256" key="1">
    <source>
        <dbReference type="ARBA" id="ARBA00022679"/>
    </source>
</evidence>
<dbReference type="GO" id="GO:0016757">
    <property type="term" value="F:glycosyltransferase activity"/>
    <property type="evidence" value="ECO:0007669"/>
    <property type="project" value="InterPro"/>
</dbReference>
<dbReference type="EMBL" id="WHZX01000001">
    <property type="protein sequence ID" value="NEG70856.1"/>
    <property type="molecule type" value="Genomic_DNA"/>
</dbReference>
<dbReference type="Gene3D" id="3.40.50.2000">
    <property type="entry name" value="Glycogen Phosphorylase B"/>
    <property type="match status" value="2"/>
</dbReference>
<dbReference type="PANTHER" id="PTHR12526">
    <property type="entry name" value="GLYCOSYLTRANSFERASE"/>
    <property type="match status" value="1"/>
</dbReference>
<protein>
    <submittedName>
        <fullName evidence="3">Glycosyltransferase</fullName>
    </submittedName>
</protein>
<organism evidence="3 4">
    <name type="scientific">Bifidobacterium ramosum</name>
    <dbReference type="NCBI Taxonomy" id="1798158"/>
    <lineage>
        <taxon>Bacteria</taxon>
        <taxon>Bacillati</taxon>
        <taxon>Actinomycetota</taxon>
        <taxon>Actinomycetes</taxon>
        <taxon>Bifidobacteriales</taxon>
        <taxon>Bifidobacteriaceae</taxon>
        <taxon>Bifidobacterium</taxon>
    </lineage>
</organism>
<accession>A0A7K3T8V3</accession>
<dbReference type="CDD" id="cd03811">
    <property type="entry name" value="GT4_GT28_WabH-like"/>
    <property type="match status" value="1"/>
</dbReference>
<dbReference type="Proteomes" id="UP000469943">
    <property type="component" value="Unassembled WGS sequence"/>
</dbReference>
<evidence type="ECO:0000313" key="3">
    <source>
        <dbReference type="EMBL" id="NEG70856.1"/>
    </source>
</evidence>
<reference evidence="3 4" key="1">
    <citation type="submission" date="2019-10" db="EMBL/GenBank/DDBJ databases">
        <title>Bifidobacterium from non-human primates.</title>
        <authorList>
            <person name="Modesto M."/>
        </authorList>
    </citation>
    <scope>NUCLEOTIDE SEQUENCE [LARGE SCALE GENOMIC DNA]</scope>
    <source>
        <strain evidence="3 4">TREM</strain>
    </source>
</reference>
<dbReference type="AlphaFoldDB" id="A0A7K3T8V3"/>